<dbReference type="PROSITE" id="PS51318">
    <property type="entry name" value="TAT"/>
    <property type="match status" value="1"/>
</dbReference>
<dbReference type="RefSeq" id="WP_110253640.1">
    <property type="nucleotide sequence ID" value="NZ_QJKB01000001.1"/>
</dbReference>
<comment type="caution">
    <text evidence="1">The sequence shown here is derived from an EMBL/GenBank/DDBJ whole genome shotgun (WGS) entry which is preliminary data.</text>
</comment>
<gene>
    <name evidence="1" type="ORF">DFR42_101819</name>
</gene>
<dbReference type="InterPro" id="IPR006311">
    <property type="entry name" value="TAT_signal"/>
</dbReference>
<sequence>MTKVNASRREFLRVSTALGAMGAAGSASLPFALNLAAMGSAAAQTSSGGYKALVCLFLYGANDHANTILATDTTSWNQYTTVRTTNEAGSIALPPAGNSGGVLPISPTTTQAGRSFALHPQLGPLKTLFDGGRAAIISNVGPLIVPTTLAQYKAASVPIPPKLFSHNDQQSLWQAYAPEGAIYGWGGRMGDMLASSNAYPVFTAISASGNAVFLAGRTVNQYQVSGSGAVPIGGLTGTLFGSSAAGNPLKNIIASDSANLFQKEHAAVTNRSINAQSLLSPAMAPAGGTGVPNPTTYTNPNTGNQATNGLATQLQTIARIIAGRSTLGAQRQVFFVALNGFDTHDAQRTAHADLMARLAHALSYFDGVMGNLQGTDMRKQVTLFTASDFGRTFTSNGDGTDHGWGSHHFIVGGAVKGNNIYGEFPVTGLKHNLDVGSGSLLPQISVDQYGATLANWFGLSTTQINDVFPNIVNFSNRNLGFMA</sequence>
<accession>A0A318JJG9</accession>
<dbReference type="Proteomes" id="UP000247792">
    <property type="component" value="Unassembled WGS sequence"/>
</dbReference>
<organism evidence="1 2">
    <name type="scientific">Undibacterium pigrum</name>
    <dbReference type="NCBI Taxonomy" id="401470"/>
    <lineage>
        <taxon>Bacteria</taxon>
        <taxon>Pseudomonadati</taxon>
        <taxon>Pseudomonadota</taxon>
        <taxon>Betaproteobacteria</taxon>
        <taxon>Burkholderiales</taxon>
        <taxon>Oxalobacteraceae</taxon>
        <taxon>Undibacterium</taxon>
    </lineage>
</organism>
<dbReference type="PANTHER" id="PTHR43737">
    <property type="entry name" value="BLL7424 PROTEIN"/>
    <property type="match status" value="1"/>
</dbReference>
<dbReference type="InterPro" id="IPR010869">
    <property type="entry name" value="DUF1501"/>
</dbReference>
<protein>
    <submittedName>
        <fullName evidence="1">Uncharacterized protein (DUF1501 family)</fullName>
    </submittedName>
</protein>
<dbReference type="PANTHER" id="PTHR43737:SF1">
    <property type="entry name" value="DUF1501 DOMAIN-CONTAINING PROTEIN"/>
    <property type="match status" value="1"/>
</dbReference>
<evidence type="ECO:0000313" key="1">
    <source>
        <dbReference type="EMBL" id="PXX47242.1"/>
    </source>
</evidence>
<dbReference type="OrthoDB" id="9779968at2"/>
<evidence type="ECO:0000313" key="2">
    <source>
        <dbReference type="Proteomes" id="UP000247792"/>
    </source>
</evidence>
<keyword evidence="2" id="KW-1185">Reference proteome</keyword>
<reference evidence="1 2" key="1">
    <citation type="submission" date="2018-05" db="EMBL/GenBank/DDBJ databases">
        <title>Genomic Encyclopedia of Type Strains, Phase IV (KMG-IV): sequencing the most valuable type-strain genomes for metagenomic binning, comparative biology and taxonomic classification.</title>
        <authorList>
            <person name="Goeker M."/>
        </authorList>
    </citation>
    <scope>NUCLEOTIDE SEQUENCE [LARGE SCALE GENOMIC DNA]</scope>
    <source>
        <strain evidence="1 2">DSM 19792</strain>
    </source>
</reference>
<dbReference type="InterPro" id="IPR017850">
    <property type="entry name" value="Alkaline_phosphatase_core_sf"/>
</dbReference>
<dbReference type="SUPFAM" id="SSF53649">
    <property type="entry name" value="Alkaline phosphatase-like"/>
    <property type="match status" value="1"/>
</dbReference>
<proteinExistence type="predicted"/>
<name>A0A318JJG9_9BURK</name>
<dbReference type="EMBL" id="QJKB01000001">
    <property type="protein sequence ID" value="PXX47242.1"/>
    <property type="molecule type" value="Genomic_DNA"/>
</dbReference>
<dbReference type="Pfam" id="PF07394">
    <property type="entry name" value="DUF1501"/>
    <property type="match status" value="1"/>
</dbReference>
<dbReference type="AlphaFoldDB" id="A0A318JJG9"/>